<proteinExistence type="predicted"/>
<dbReference type="Proteomes" id="UP000886808">
    <property type="component" value="Unassembled WGS sequence"/>
</dbReference>
<evidence type="ECO:0000313" key="2">
    <source>
        <dbReference type="Proteomes" id="UP000886808"/>
    </source>
</evidence>
<accession>A0A9D1TIC3</accession>
<protein>
    <recommendedName>
        <fullName evidence="3">ImmA/IrrE family metallo-endopeptidase</fullName>
    </recommendedName>
</protein>
<reference evidence="1" key="1">
    <citation type="journal article" date="2021" name="PeerJ">
        <title>Extensive microbial diversity within the chicken gut microbiome revealed by metagenomics and culture.</title>
        <authorList>
            <person name="Gilroy R."/>
            <person name="Ravi A."/>
            <person name="Getino M."/>
            <person name="Pursley I."/>
            <person name="Horton D.L."/>
            <person name="Alikhan N.F."/>
            <person name="Baker D."/>
            <person name="Gharbi K."/>
            <person name="Hall N."/>
            <person name="Watson M."/>
            <person name="Adriaenssens E.M."/>
            <person name="Foster-Nyarko E."/>
            <person name="Jarju S."/>
            <person name="Secka A."/>
            <person name="Antonio M."/>
            <person name="Oren A."/>
            <person name="Chaudhuri R.R."/>
            <person name="La Ragione R."/>
            <person name="Hildebrand F."/>
            <person name="Pallen M.J."/>
        </authorList>
    </citation>
    <scope>NUCLEOTIDE SEQUENCE</scope>
    <source>
        <strain evidence="1">CHK193-4272</strain>
    </source>
</reference>
<comment type="caution">
    <text evidence="1">The sequence shown here is derived from an EMBL/GenBank/DDBJ whole genome shotgun (WGS) entry which is preliminary data.</text>
</comment>
<dbReference type="EMBL" id="DXIE01000049">
    <property type="protein sequence ID" value="HIV62924.1"/>
    <property type="molecule type" value="Genomic_DNA"/>
</dbReference>
<evidence type="ECO:0008006" key="3">
    <source>
        <dbReference type="Google" id="ProtNLM"/>
    </source>
</evidence>
<evidence type="ECO:0000313" key="1">
    <source>
        <dbReference type="EMBL" id="HIV62924.1"/>
    </source>
</evidence>
<organism evidence="1 2">
    <name type="scientific">Candidatus Butyricicoccus avistercoris</name>
    <dbReference type="NCBI Taxonomy" id="2838518"/>
    <lineage>
        <taxon>Bacteria</taxon>
        <taxon>Bacillati</taxon>
        <taxon>Bacillota</taxon>
        <taxon>Clostridia</taxon>
        <taxon>Eubacteriales</taxon>
        <taxon>Butyricicoccaceae</taxon>
        <taxon>Butyricicoccus</taxon>
    </lineage>
</organism>
<sequence>MIYTSKAVEIYQKLTENDVLLFSGRYNFECGADAAIICVAGQYGFFLDIDKIRTVKDENMALGHEWGHFVTGSTYLVGANDELKSWCESKAYKAQINTLIPFDELDRAVLSGITSIFELAEHFDVTEKLVKDAINYYINEKGYSFSKLYSEEIIM</sequence>
<name>A0A9D1TIC3_9FIRM</name>
<dbReference type="AlphaFoldDB" id="A0A9D1TIC3"/>
<gene>
    <name evidence="1" type="ORF">H9746_08825</name>
</gene>
<reference evidence="1" key="2">
    <citation type="submission" date="2021-04" db="EMBL/GenBank/DDBJ databases">
        <authorList>
            <person name="Gilroy R."/>
        </authorList>
    </citation>
    <scope>NUCLEOTIDE SEQUENCE</scope>
    <source>
        <strain evidence="1">CHK193-4272</strain>
    </source>
</reference>